<feature type="signal peptide" evidence="2">
    <location>
        <begin position="1"/>
        <end position="38"/>
    </location>
</feature>
<proteinExistence type="predicted"/>
<keyword evidence="5" id="KW-1185">Reference proteome</keyword>
<feature type="chain" id="PRO_5012815773" evidence="2">
    <location>
        <begin position="39"/>
        <end position="412"/>
    </location>
</feature>
<name>A0A1M4UQJ8_LOKAT</name>
<dbReference type="EMBL" id="FQUE01000001">
    <property type="protein sequence ID" value="SHE58870.1"/>
    <property type="molecule type" value="Genomic_DNA"/>
</dbReference>
<dbReference type="Proteomes" id="UP000183987">
    <property type="component" value="Unassembled WGS sequence"/>
</dbReference>
<dbReference type="InterPro" id="IPR049712">
    <property type="entry name" value="Poly_export"/>
</dbReference>
<evidence type="ECO:0000256" key="1">
    <source>
        <dbReference type="ARBA" id="ARBA00022729"/>
    </source>
</evidence>
<dbReference type="PANTHER" id="PTHR33619">
    <property type="entry name" value="POLYSACCHARIDE EXPORT PROTEIN GFCE-RELATED"/>
    <property type="match status" value="1"/>
</dbReference>
<dbReference type="AlphaFoldDB" id="A0A1M4UQJ8"/>
<dbReference type="Pfam" id="PF02563">
    <property type="entry name" value="Poly_export"/>
    <property type="match status" value="1"/>
</dbReference>
<evidence type="ECO:0000313" key="5">
    <source>
        <dbReference type="Proteomes" id="UP000183987"/>
    </source>
</evidence>
<organism evidence="4 5">
    <name type="scientific">Loktanella atrilutea</name>
    <dbReference type="NCBI Taxonomy" id="366533"/>
    <lineage>
        <taxon>Bacteria</taxon>
        <taxon>Pseudomonadati</taxon>
        <taxon>Pseudomonadota</taxon>
        <taxon>Alphaproteobacteria</taxon>
        <taxon>Rhodobacterales</taxon>
        <taxon>Roseobacteraceae</taxon>
        <taxon>Loktanella</taxon>
    </lineage>
</organism>
<keyword evidence="1 2" id="KW-0732">Signal</keyword>
<accession>A0A1M4UQJ8</accession>
<feature type="domain" description="Polysaccharide export protein N-terminal" evidence="3">
    <location>
        <begin position="42"/>
        <end position="111"/>
    </location>
</feature>
<dbReference type="Gene3D" id="3.30.1950.10">
    <property type="entry name" value="wza like domain"/>
    <property type="match status" value="1"/>
</dbReference>
<gene>
    <name evidence="4" type="ORF">SAMN05444339_101814</name>
</gene>
<evidence type="ECO:0000256" key="2">
    <source>
        <dbReference type="SAM" id="SignalP"/>
    </source>
</evidence>
<dbReference type="PANTHER" id="PTHR33619:SF3">
    <property type="entry name" value="POLYSACCHARIDE EXPORT PROTEIN GFCE-RELATED"/>
    <property type="match status" value="1"/>
</dbReference>
<dbReference type="STRING" id="366533.SAMN05444339_101814"/>
<reference evidence="5" key="1">
    <citation type="submission" date="2016-11" db="EMBL/GenBank/DDBJ databases">
        <authorList>
            <person name="Varghese N."/>
            <person name="Submissions S."/>
        </authorList>
    </citation>
    <scope>NUCLEOTIDE SEQUENCE [LARGE SCALE GENOMIC DNA]</scope>
    <source>
        <strain evidence="5">DSM 29326</strain>
    </source>
</reference>
<dbReference type="Gene3D" id="3.10.560.10">
    <property type="entry name" value="Outer membrane lipoprotein wza domain like"/>
    <property type="match status" value="1"/>
</dbReference>
<dbReference type="GO" id="GO:0015159">
    <property type="term" value="F:polysaccharide transmembrane transporter activity"/>
    <property type="evidence" value="ECO:0007669"/>
    <property type="project" value="InterPro"/>
</dbReference>
<evidence type="ECO:0000259" key="3">
    <source>
        <dbReference type="Pfam" id="PF02563"/>
    </source>
</evidence>
<evidence type="ECO:0000313" key="4">
    <source>
        <dbReference type="EMBL" id="SHE58870.1"/>
    </source>
</evidence>
<sequence>MIQPKGPRPVIVPPIPTFCRQLGGTLVALCLATLPALAETPVARGDVLYVAVTGAPEMTRDCPVDVDGRIRLPLVGGISVAGLSLDAIQTRVAETLVARDILRDPVVLVEVSQYRAVYVGGLVKTSGEVPFRPGLTVRQAIIAAGGIATSEEAASTGLGDIIELLARQRASTAELMATDSEIARLRAELSDAAPPPAPVNATPAGDDDGLPRIEDLDSAQLHDVIAGRANDRAYADTALTLTAVELDVLDQLAKHQTDAQADQHAEVEAMRDLVARGVAPRPRLQELEREESRLARDLLENQTFAARARQNQETIRHQTEADLTARRIATREALRKALGARTEQVAALEALQGRLLAAGRAPEDAPADRIVPVVQIFRAAGAEPQALPATMDTEINPGDVVDVSLPLSGPRG</sequence>
<protein>
    <submittedName>
        <fullName evidence="4">Polysaccharide export outer membrane protein</fullName>
    </submittedName>
</protein>
<dbReference type="InterPro" id="IPR003715">
    <property type="entry name" value="Poly_export_N"/>
</dbReference>